<dbReference type="Pfam" id="PF01344">
    <property type="entry name" value="Kelch_1"/>
    <property type="match status" value="1"/>
</dbReference>
<dbReference type="PANTHER" id="PTHR46093:SF18">
    <property type="entry name" value="FIBRONECTIN TYPE-III DOMAIN-CONTAINING PROTEIN"/>
    <property type="match status" value="1"/>
</dbReference>
<dbReference type="InParanoid" id="A0A409VFK4"/>
<dbReference type="Gene3D" id="2.120.10.80">
    <property type="entry name" value="Kelch-type beta propeller"/>
    <property type="match status" value="2"/>
</dbReference>
<name>A0A409VFK4_9AGAR</name>
<evidence type="ECO:0000313" key="4">
    <source>
        <dbReference type="EMBL" id="PPQ65029.1"/>
    </source>
</evidence>
<feature type="compositionally biased region" description="Polar residues" evidence="3">
    <location>
        <begin position="142"/>
        <end position="154"/>
    </location>
</feature>
<keyword evidence="2" id="KW-0677">Repeat</keyword>
<proteinExistence type="predicted"/>
<dbReference type="Proteomes" id="UP000284842">
    <property type="component" value="Unassembled WGS sequence"/>
</dbReference>
<feature type="region of interest" description="Disordered" evidence="3">
    <location>
        <begin position="1"/>
        <end position="102"/>
    </location>
</feature>
<gene>
    <name evidence="4" type="ORF">CVT24_008177</name>
</gene>
<dbReference type="Pfam" id="PF24681">
    <property type="entry name" value="Kelch_KLHDC2_KLHL20_DRC7"/>
    <property type="match status" value="1"/>
</dbReference>
<dbReference type="InterPro" id="IPR006652">
    <property type="entry name" value="Kelch_1"/>
</dbReference>
<dbReference type="SUPFAM" id="SSF117281">
    <property type="entry name" value="Kelch motif"/>
    <property type="match status" value="2"/>
</dbReference>
<dbReference type="PANTHER" id="PTHR46093">
    <property type="entry name" value="ACYL-COA-BINDING DOMAIN-CONTAINING PROTEIN 5"/>
    <property type="match status" value="1"/>
</dbReference>
<feature type="compositionally biased region" description="Polar residues" evidence="3">
    <location>
        <begin position="28"/>
        <end position="37"/>
    </location>
</feature>
<keyword evidence="5" id="KW-1185">Reference proteome</keyword>
<dbReference type="InterPro" id="IPR015915">
    <property type="entry name" value="Kelch-typ_b-propeller"/>
</dbReference>
<feature type="compositionally biased region" description="Polar residues" evidence="3">
    <location>
        <begin position="59"/>
        <end position="79"/>
    </location>
</feature>
<dbReference type="STRING" id="181874.A0A409VFK4"/>
<reference evidence="4 5" key="1">
    <citation type="journal article" date="2018" name="Evol. Lett.">
        <title>Horizontal gene cluster transfer increased hallucinogenic mushroom diversity.</title>
        <authorList>
            <person name="Reynolds H.T."/>
            <person name="Vijayakumar V."/>
            <person name="Gluck-Thaler E."/>
            <person name="Korotkin H.B."/>
            <person name="Matheny P.B."/>
            <person name="Slot J.C."/>
        </authorList>
    </citation>
    <scope>NUCLEOTIDE SEQUENCE [LARGE SCALE GENOMIC DNA]</scope>
    <source>
        <strain evidence="4 5">2629</strain>
    </source>
</reference>
<evidence type="ECO:0000313" key="5">
    <source>
        <dbReference type="Proteomes" id="UP000284842"/>
    </source>
</evidence>
<feature type="compositionally biased region" description="Low complexity" evidence="3">
    <location>
        <begin position="1"/>
        <end position="13"/>
    </location>
</feature>
<dbReference type="OrthoDB" id="10251809at2759"/>
<evidence type="ECO:0000256" key="1">
    <source>
        <dbReference type="ARBA" id="ARBA00022441"/>
    </source>
</evidence>
<protein>
    <recommendedName>
        <fullName evidence="6">Galactose oxidase</fullName>
    </recommendedName>
</protein>
<organism evidence="4 5">
    <name type="scientific">Panaeolus cyanescens</name>
    <dbReference type="NCBI Taxonomy" id="181874"/>
    <lineage>
        <taxon>Eukaryota</taxon>
        <taxon>Fungi</taxon>
        <taxon>Dikarya</taxon>
        <taxon>Basidiomycota</taxon>
        <taxon>Agaricomycotina</taxon>
        <taxon>Agaricomycetes</taxon>
        <taxon>Agaricomycetidae</taxon>
        <taxon>Agaricales</taxon>
        <taxon>Agaricineae</taxon>
        <taxon>Galeropsidaceae</taxon>
        <taxon>Panaeolus</taxon>
    </lineage>
</organism>
<dbReference type="AlphaFoldDB" id="A0A409VFK4"/>
<evidence type="ECO:0008006" key="6">
    <source>
        <dbReference type="Google" id="ProtNLM"/>
    </source>
</evidence>
<evidence type="ECO:0000256" key="3">
    <source>
        <dbReference type="SAM" id="MobiDB-lite"/>
    </source>
</evidence>
<evidence type="ECO:0000256" key="2">
    <source>
        <dbReference type="ARBA" id="ARBA00022737"/>
    </source>
</evidence>
<feature type="region of interest" description="Disordered" evidence="3">
    <location>
        <begin position="136"/>
        <end position="157"/>
    </location>
</feature>
<keyword evidence="1" id="KW-0880">Kelch repeat</keyword>
<comment type="caution">
    <text evidence="4">The sequence shown here is derived from an EMBL/GenBank/DDBJ whole genome shotgun (WGS) entry which is preliminary data.</text>
</comment>
<sequence>MSSSSRVSSRSNSAQNYAKERSAPPTPTEMSSSTRNLANVPEEKSSGNRETMPPVGSSPYLTASPAASTSTFNVNQPTRTPRKPASIRTLGRSSTDQLAAAAQAAANAGSAAGPSSSNSSMKRAASISSAIAVGAGGSSKATRASGSQILTPSSREQRFRICPRLPHDKDAQPVSSTMMYWSKAPVWGSIPTRGFRAGTVTLVDHVAWLFGGCDDVNSGREIYCFDTETMQWMLYDAVGDIPPPSRAHSTTLCERRMVVFGGGQGSTYYSSVYVLDTTTRRWTRPQIAQGPRPCARRAHSAVYYKGKVWVFGGGNGLMALNDLWTLDVTGNGAGSAARPMRWESVETTGKKPGPRGYHSANLINNVMVVVGGSDAKDFFTDVWCLNLDTLVWSLATQQQPSYKRLAHSSTQVGSYVFIFGGHNGQDYVSDLLLYNLVSLQYEPRIIHGRSPSNRGYHATILADSRLFLFGGYDGQHSFDDVYILDLAAGAYLPQVTSFVMDTS</sequence>
<dbReference type="EMBL" id="NHTK01006078">
    <property type="protein sequence ID" value="PPQ65029.1"/>
    <property type="molecule type" value="Genomic_DNA"/>
</dbReference>
<accession>A0A409VFK4</accession>